<dbReference type="SUPFAM" id="SSF47473">
    <property type="entry name" value="EF-hand"/>
    <property type="match status" value="1"/>
</dbReference>
<name>A0ABP0T148_9DINO</name>
<feature type="domain" description="EF-hand" evidence="2">
    <location>
        <begin position="133"/>
        <end position="168"/>
    </location>
</feature>
<dbReference type="Proteomes" id="UP001642484">
    <property type="component" value="Unassembled WGS sequence"/>
</dbReference>
<organism evidence="3 4">
    <name type="scientific">Durusdinium trenchii</name>
    <dbReference type="NCBI Taxonomy" id="1381693"/>
    <lineage>
        <taxon>Eukaryota</taxon>
        <taxon>Sar</taxon>
        <taxon>Alveolata</taxon>
        <taxon>Dinophyceae</taxon>
        <taxon>Suessiales</taxon>
        <taxon>Symbiodiniaceae</taxon>
        <taxon>Durusdinium</taxon>
    </lineage>
</organism>
<evidence type="ECO:0000313" key="3">
    <source>
        <dbReference type="EMBL" id="CAK9118418.1"/>
    </source>
</evidence>
<evidence type="ECO:0000256" key="1">
    <source>
        <dbReference type="ARBA" id="ARBA00022837"/>
    </source>
</evidence>
<accession>A0ABP0T148</accession>
<dbReference type="EMBL" id="CAXAMN010029005">
    <property type="protein sequence ID" value="CAK9118418.1"/>
    <property type="molecule type" value="Genomic_DNA"/>
</dbReference>
<feature type="domain" description="EF-hand" evidence="2">
    <location>
        <begin position="169"/>
        <end position="204"/>
    </location>
</feature>
<sequence>MVYTARAEGGATLLRGTTKWKEVRVPGRLPLVTESNGRWKHRETFQSGFADEATYSEKLRRSAPASRCGSGSVSTMSSVASTPREKLPCRSLFRSQESDSDVEARAALAARPALRAIQLDSLSALTAQRSERGRAAVLKASFSAADKDRDNQLSRAEFSLMLRRAFPEMSRQQIDKEWAIADCQGTGSISFNEFVEWLRPEDDALTHIPLLASFRLWDLSESGGISFKEMDFTLKKAPRGTRAVRVEPRGNWGLLSHLLGDLSFLDFAQILFPPESHLTGWVGGTGSVREPQEVSKVIHPESPLIFPRLRSPIEGHIRLERECAGHFEALGESLRDQASQLLGAEGPQRRGRVSGEYKFQFSLHFEPRSEHGGLCQTGVLVASARDAEGRPLPLTCRWRRRIGSHTVEIPGITSSMYHASADDVGMQIICLAEPEGHRQLGVAQAVIGPFELDPITRMSLENIVSSGASRFPVRHFRDQNDPHPRDLQIHVTQDDRTTRGDCTEGP</sequence>
<dbReference type="SMART" id="SM00054">
    <property type="entry name" value="EFh"/>
    <property type="match status" value="3"/>
</dbReference>
<dbReference type="InterPro" id="IPR018247">
    <property type="entry name" value="EF_Hand_1_Ca_BS"/>
</dbReference>
<dbReference type="PROSITE" id="PS00018">
    <property type="entry name" value="EF_HAND_1"/>
    <property type="match status" value="1"/>
</dbReference>
<comment type="caution">
    <text evidence="3">The sequence shown here is derived from an EMBL/GenBank/DDBJ whole genome shotgun (WGS) entry which is preliminary data.</text>
</comment>
<keyword evidence="1" id="KW-0106">Calcium</keyword>
<dbReference type="Gene3D" id="1.10.238.10">
    <property type="entry name" value="EF-hand"/>
    <property type="match status" value="1"/>
</dbReference>
<gene>
    <name evidence="3" type="ORF">CCMP2556_LOCUS55503</name>
</gene>
<evidence type="ECO:0000259" key="2">
    <source>
        <dbReference type="PROSITE" id="PS50222"/>
    </source>
</evidence>
<dbReference type="InterPro" id="IPR011992">
    <property type="entry name" value="EF-hand-dom_pair"/>
</dbReference>
<keyword evidence="4" id="KW-1185">Reference proteome</keyword>
<evidence type="ECO:0000313" key="4">
    <source>
        <dbReference type="Proteomes" id="UP001642484"/>
    </source>
</evidence>
<proteinExistence type="predicted"/>
<protein>
    <recommendedName>
        <fullName evidence="2">EF-hand domain-containing protein</fullName>
    </recommendedName>
</protein>
<dbReference type="CDD" id="cd00051">
    <property type="entry name" value="EFh"/>
    <property type="match status" value="1"/>
</dbReference>
<dbReference type="Pfam" id="PF13499">
    <property type="entry name" value="EF-hand_7"/>
    <property type="match status" value="1"/>
</dbReference>
<dbReference type="PROSITE" id="PS50222">
    <property type="entry name" value="EF_HAND_2"/>
    <property type="match status" value="2"/>
</dbReference>
<dbReference type="InterPro" id="IPR002048">
    <property type="entry name" value="EF_hand_dom"/>
</dbReference>
<reference evidence="3 4" key="1">
    <citation type="submission" date="2024-02" db="EMBL/GenBank/DDBJ databases">
        <authorList>
            <person name="Chen Y."/>
            <person name="Shah S."/>
            <person name="Dougan E. K."/>
            <person name="Thang M."/>
            <person name="Chan C."/>
        </authorList>
    </citation>
    <scope>NUCLEOTIDE SEQUENCE [LARGE SCALE GENOMIC DNA]</scope>
</reference>